<organism evidence="4">
    <name type="scientific">Streptomyces sp. IMB 3-202</name>
    <dbReference type="NCBI Taxonomy" id="2340947"/>
    <lineage>
        <taxon>Bacteria</taxon>
        <taxon>Bacillati</taxon>
        <taxon>Actinomycetota</taxon>
        <taxon>Actinomycetes</taxon>
        <taxon>Kitasatosporales</taxon>
        <taxon>Streptomycetaceae</taxon>
        <taxon>Streptomyces</taxon>
    </lineage>
</organism>
<keyword evidence="1 4" id="KW-0808">Transferase</keyword>
<sequence>MLTCVAGRARGAPGATGEHGATGPTTEATLTRVLIATTPAPGHIVGVLEVARELTRRGHEVRWYTGRAFQERVEQTGARFEPMREELDFGGRSREEAYPHHAGLTGIAGFKAGVRDIFYRTAPGQMEDLLAVLERFPADCVLADDMCYGACFAAERTGIPLAWLANSVYILGSRDTGPLGRGLLPATSALGRLRNALLRFAGDHLVMRDLRREADRTRARVGLPRLRTGAMENIARPPALYLMGTVPSFEFPRGDLHPGTHFVGGLLGLPPERFDEPSWWGELTGGRPVVLVTQGTTANDVDGLLAPAVRALADRDVLVVVTTGSALDVDRLHPLPDNVRLERYVPYHHLLPHVDVMMTNGGYNGVNAALAQGVPLVVAPGSEEKPDVAARVGWCGAGVVLPRRALTEAGLRDAVSTVLNDERYRRRAQELAEEHRSRDAPRRAAELIESLAEHRGQIPTGGVTR</sequence>
<dbReference type="InterPro" id="IPR010610">
    <property type="entry name" value="EryCIII-like_C"/>
</dbReference>
<name>A0A385P9T2_9ACTN</name>
<accession>A0A385P9T2</accession>
<evidence type="ECO:0000256" key="2">
    <source>
        <dbReference type="SAM" id="MobiDB-lite"/>
    </source>
</evidence>
<evidence type="ECO:0000259" key="3">
    <source>
        <dbReference type="Pfam" id="PF06722"/>
    </source>
</evidence>
<dbReference type="GO" id="GO:0016758">
    <property type="term" value="F:hexosyltransferase activity"/>
    <property type="evidence" value="ECO:0007669"/>
    <property type="project" value="UniProtKB-ARBA"/>
</dbReference>
<protein>
    <submittedName>
        <fullName evidence="4">N-glycosyltransferase</fullName>
    </submittedName>
</protein>
<dbReference type="Pfam" id="PF06722">
    <property type="entry name" value="EryCIII-like_C"/>
    <property type="match status" value="1"/>
</dbReference>
<dbReference type="Gene3D" id="3.40.50.2000">
    <property type="entry name" value="Glycogen Phosphorylase B"/>
    <property type="match status" value="2"/>
</dbReference>
<reference evidence="4" key="1">
    <citation type="submission" date="2017-11" db="EMBL/GenBank/DDBJ databases">
        <title>Genome analysis directed discovery of indole alkaloid from marine Streptomyces IMB3-202.</title>
        <authorList>
            <person name="Mian W."/>
            <person name="XiaoMeng H."/>
            <person name="YuanYuan H."/>
            <person name="Jiao L."/>
            <person name="Yan G."/>
            <person name="YiGuang W."/>
            <person name="MaoLuo G."/>
            <person name="ChunLing X."/>
        </authorList>
    </citation>
    <scope>NUCLEOTIDE SEQUENCE</scope>
    <source>
        <strain evidence="4">IMB 3-202</strain>
    </source>
</reference>
<dbReference type="InterPro" id="IPR050426">
    <property type="entry name" value="Glycosyltransferase_28"/>
</dbReference>
<dbReference type="FunFam" id="3.40.50.2000:FF:000072">
    <property type="entry name" value="Glycosyl transferase"/>
    <property type="match status" value="1"/>
</dbReference>
<feature type="compositionally biased region" description="Low complexity" evidence="2">
    <location>
        <begin position="1"/>
        <end position="16"/>
    </location>
</feature>
<dbReference type="GO" id="GO:0017000">
    <property type="term" value="P:antibiotic biosynthetic process"/>
    <property type="evidence" value="ECO:0007669"/>
    <property type="project" value="UniProtKB-ARBA"/>
</dbReference>
<feature type="domain" description="Erythromycin biosynthesis protein CIII-like C-terminal" evidence="3">
    <location>
        <begin position="312"/>
        <end position="449"/>
    </location>
</feature>
<dbReference type="PANTHER" id="PTHR48050:SF13">
    <property type="entry name" value="STEROL 3-BETA-GLUCOSYLTRANSFERASE UGT80A2"/>
    <property type="match status" value="1"/>
</dbReference>
<dbReference type="InterPro" id="IPR002213">
    <property type="entry name" value="UDP_glucos_trans"/>
</dbReference>
<dbReference type="EMBL" id="MG489830">
    <property type="protein sequence ID" value="AYA81828.1"/>
    <property type="molecule type" value="Genomic_DNA"/>
</dbReference>
<dbReference type="SUPFAM" id="SSF53756">
    <property type="entry name" value="UDP-Glycosyltransferase/glycogen phosphorylase"/>
    <property type="match status" value="1"/>
</dbReference>
<evidence type="ECO:0000313" key="4">
    <source>
        <dbReference type="EMBL" id="AYA81828.1"/>
    </source>
</evidence>
<dbReference type="GO" id="GO:0008194">
    <property type="term" value="F:UDP-glycosyltransferase activity"/>
    <property type="evidence" value="ECO:0007669"/>
    <property type="project" value="InterPro"/>
</dbReference>
<dbReference type="PANTHER" id="PTHR48050">
    <property type="entry name" value="STEROL 3-BETA-GLUCOSYLTRANSFERASE"/>
    <property type="match status" value="1"/>
</dbReference>
<feature type="region of interest" description="Disordered" evidence="2">
    <location>
        <begin position="1"/>
        <end position="24"/>
    </location>
</feature>
<gene>
    <name evidence="4" type="primary">staG</name>
</gene>
<proteinExistence type="predicted"/>
<evidence type="ECO:0000256" key="1">
    <source>
        <dbReference type="ARBA" id="ARBA00022679"/>
    </source>
</evidence>
<dbReference type="AlphaFoldDB" id="A0A385P9T2"/>
<dbReference type="CDD" id="cd03784">
    <property type="entry name" value="GT1_Gtf-like"/>
    <property type="match status" value="1"/>
</dbReference>